<dbReference type="InterPro" id="IPR000315">
    <property type="entry name" value="Znf_B-box"/>
</dbReference>
<dbReference type="GO" id="GO:0008270">
    <property type="term" value="F:zinc ion binding"/>
    <property type="evidence" value="ECO:0007669"/>
    <property type="project" value="UniProtKB-KW"/>
</dbReference>
<dbReference type="Gene3D" id="3.30.160.60">
    <property type="entry name" value="Classic Zinc Finger"/>
    <property type="match status" value="1"/>
</dbReference>
<evidence type="ECO:0000256" key="4">
    <source>
        <dbReference type="ARBA" id="ARBA00022771"/>
    </source>
</evidence>
<evidence type="ECO:0000259" key="8">
    <source>
        <dbReference type="PROSITE" id="PS50089"/>
    </source>
</evidence>
<feature type="repeat" description="NHL" evidence="7">
    <location>
        <begin position="328"/>
        <end position="369"/>
    </location>
</feature>
<dbReference type="InterPro" id="IPR001841">
    <property type="entry name" value="Znf_RING"/>
</dbReference>
<keyword evidence="3" id="KW-0677">Repeat</keyword>
<dbReference type="InterPro" id="IPR017907">
    <property type="entry name" value="Znf_RING_CS"/>
</dbReference>
<proteinExistence type="predicted"/>
<dbReference type="PANTHER" id="PTHR25462">
    <property type="entry name" value="BONUS, ISOFORM C-RELATED"/>
    <property type="match status" value="1"/>
</dbReference>
<dbReference type="InterPro" id="IPR013083">
    <property type="entry name" value="Znf_RING/FYVE/PHD"/>
</dbReference>
<evidence type="ECO:0000256" key="7">
    <source>
        <dbReference type="PROSITE-ProRule" id="PRU00504"/>
    </source>
</evidence>
<dbReference type="InterPro" id="IPR047153">
    <property type="entry name" value="TRIM45/56/19-like"/>
</dbReference>
<dbReference type="PROSITE" id="PS51125">
    <property type="entry name" value="NHL"/>
    <property type="match status" value="1"/>
</dbReference>
<evidence type="ECO:0000256" key="5">
    <source>
        <dbReference type="ARBA" id="ARBA00022833"/>
    </source>
</evidence>
<evidence type="ECO:0000313" key="11">
    <source>
        <dbReference type="RefSeq" id="XP_022094690.1"/>
    </source>
</evidence>
<sequence length="589" mass="64833">MAAFAIEPLSRELECGVCMEILRDPRILDCSHTFCALCIRRLVESNKKFIKCPLCQQHTAVPSAGIAALKPNILARGMADAVASLNPNSVEVGQEAIEPSPLPPPKTVRPPGTACLAHPGQALLLYCVECKLPVCRQCTVVGHNPPKHTVSDIDNVAGGPRARIRELVGLFEREREKYEQTMQVVEERGVDISVAVTRARENIEKATEAMIADVRKKQQQLLFQVEFIAGNRQAEIKRLLAEMQGVLDEVRDVVPKIMGDIEDKDDATILALHRKIKAGQDRLQYHPLPSIEVIDNLGFLKFSPEKTPAFNLHLGDLLEDEQWCLDLKFGKFGSRVGEFNCARGVALSPDGDMAIAEQRNNRTTVYNTDGTYKLSMTGKASGKPERGDRDVAFLPDGRCLIVGKTSNVDVYDRNGGYLNYILTPAKNPWSLAVDAGGTVYLGDVQEKLIYIIVDCQVVRSFNVANQPVYLAVDNNGRIMVSNHSSKRVDILSVATGDTLFSIASKSIDPSNMVSPWGGCFGPDGSLFIPFYISDPKASERHGQVHEFGPGGRHLGCVVRGLNYPREVDFTRDGRLIVVEGSVVKLYRKV</sequence>
<dbReference type="AlphaFoldDB" id="A0A8B7YQF2"/>
<feature type="domain" description="RING-type" evidence="8">
    <location>
        <begin position="15"/>
        <end position="56"/>
    </location>
</feature>
<evidence type="ECO:0000313" key="12">
    <source>
        <dbReference type="RefSeq" id="XP_022094691.1"/>
    </source>
</evidence>
<dbReference type="PROSITE" id="PS50089">
    <property type="entry name" value="ZF_RING_2"/>
    <property type="match status" value="1"/>
</dbReference>
<name>A0A8B7YQF2_ACAPL</name>
<dbReference type="SMART" id="SM00184">
    <property type="entry name" value="RING"/>
    <property type="match status" value="1"/>
</dbReference>
<dbReference type="Pfam" id="PF13445">
    <property type="entry name" value="zf-RING_UBOX"/>
    <property type="match status" value="1"/>
</dbReference>
<organism evidence="10 11">
    <name type="scientific">Acanthaster planci</name>
    <name type="common">Crown-of-thorns starfish</name>
    <dbReference type="NCBI Taxonomy" id="133434"/>
    <lineage>
        <taxon>Eukaryota</taxon>
        <taxon>Metazoa</taxon>
        <taxon>Echinodermata</taxon>
        <taxon>Eleutherozoa</taxon>
        <taxon>Asterozoa</taxon>
        <taxon>Asteroidea</taxon>
        <taxon>Valvatacea</taxon>
        <taxon>Valvatida</taxon>
        <taxon>Acanthasteridae</taxon>
        <taxon>Acanthaster</taxon>
    </lineage>
</organism>
<evidence type="ECO:0000256" key="1">
    <source>
        <dbReference type="ARBA" id="ARBA00022553"/>
    </source>
</evidence>
<evidence type="ECO:0000259" key="9">
    <source>
        <dbReference type="PROSITE" id="PS50119"/>
    </source>
</evidence>
<dbReference type="Pfam" id="PF00643">
    <property type="entry name" value="zf-B_box"/>
    <property type="match status" value="1"/>
</dbReference>
<protein>
    <submittedName>
        <fullName evidence="11 12">E3 ubiquitin-protein ligase TRIM56-like isoform X1</fullName>
    </submittedName>
</protein>
<keyword evidence="2" id="KW-0479">Metal-binding</keyword>
<evidence type="ECO:0000256" key="2">
    <source>
        <dbReference type="ARBA" id="ARBA00022723"/>
    </source>
</evidence>
<dbReference type="OrthoDB" id="6105938at2759"/>
<dbReference type="OMA" id="HEFGADG"/>
<dbReference type="CDD" id="cd05819">
    <property type="entry name" value="NHL"/>
    <property type="match status" value="1"/>
</dbReference>
<dbReference type="Gene3D" id="2.120.10.30">
    <property type="entry name" value="TolB, C-terminal domain"/>
    <property type="match status" value="1"/>
</dbReference>
<reference evidence="11 12" key="1">
    <citation type="submission" date="2025-04" db="UniProtKB">
        <authorList>
            <consortium name="RefSeq"/>
        </authorList>
    </citation>
    <scope>IDENTIFICATION</scope>
</reference>
<dbReference type="Proteomes" id="UP000694845">
    <property type="component" value="Unplaced"/>
</dbReference>
<evidence type="ECO:0000313" key="10">
    <source>
        <dbReference type="Proteomes" id="UP000694845"/>
    </source>
</evidence>
<keyword evidence="4 6" id="KW-0863">Zinc-finger</keyword>
<keyword evidence="1" id="KW-0597">Phosphoprotein</keyword>
<dbReference type="KEGG" id="aplc:110981428"/>
<accession>A0A8B7YQF2</accession>
<dbReference type="InterPro" id="IPR011042">
    <property type="entry name" value="6-blade_b-propeller_TolB-like"/>
</dbReference>
<dbReference type="InterPro" id="IPR027370">
    <property type="entry name" value="Znf-RING_euk"/>
</dbReference>
<dbReference type="PROSITE" id="PS00518">
    <property type="entry name" value="ZF_RING_1"/>
    <property type="match status" value="1"/>
</dbReference>
<dbReference type="GeneID" id="110981428"/>
<dbReference type="SUPFAM" id="SSF57850">
    <property type="entry name" value="RING/U-box"/>
    <property type="match status" value="1"/>
</dbReference>
<dbReference type="RefSeq" id="XP_022094690.1">
    <property type="nucleotide sequence ID" value="XM_022238998.1"/>
</dbReference>
<evidence type="ECO:0000256" key="3">
    <source>
        <dbReference type="ARBA" id="ARBA00022737"/>
    </source>
</evidence>
<dbReference type="PANTHER" id="PTHR25462:SF296">
    <property type="entry name" value="MEIOTIC P26, ISOFORM F"/>
    <property type="match status" value="1"/>
</dbReference>
<dbReference type="SUPFAM" id="SSF63829">
    <property type="entry name" value="Calcium-dependent phosphotriesterase"/>
    <property type="match status" value="1"/>
</dbReference>
<keyword evidence="5" id="KW-0862">Zinc</keyword>
<evidence type="ECO:0000256" key="6">
    <source>
        <dbReference type="PROSITE-ProRule" id="PRU00024"/>
    </source>
</evidence>
<dbReference type="PROSITE" id="PS50119">
    <property type="entry name" value="ZF_BBOX"/>
    <property type="match status" value="1"/>
</dbReference>
<dbReference type="Gene3D" id="3.30.40.10">
    <property type="entry name" value="Zinc/RING finger domain, C3HC4 (zinc finger)"/>
    <property type="match status" value="1"/>
</dbReference>
<dbReference type="InterPro" id="IPR001258">
    <property type="entry name" value="NHL_repeat"/>
</dbReference>
<keyword evidence="10" id="KW-1185">Reference proteome</keyword>
<dbReference type="SUPFAM" id="SSF57845">
    <property type="entry name" value="B-box zinc-binding domain"/>
    <property type="match status" value="1"/>
</dbReference>
<gene>
    <name evidence="11 12" type="primary">LOC110981428</name>
</gene>
<dbReference type="RefSeq" id="XP_022094691.1">
    <property type="nucleotide sequence ID" value="XM_022238999.1"/>
</dbReference>
<feature type="domain" description="B box-type" evidence="9">
    <location>
        <begin position="110"/>
        <end position="153"/>
    </location>
</feature>
<dbReference type="SMART" id="SM00336">
    <property type="entry name" value="BBOX"/>
    <property type="match status" value="1"/>
</dbReference>